<organism evidence="1">
    <name type="scientific">gut metagenome</name>
    <dbReference type="NCBI Taxonomy" id="749906"/>
    <lineage>
        <taxon>unclassified sequences</taxon>
        <taxon>metagenomes</taxon>
        <taxon>organismal metagenomes</taxon>
    </lineage>
</organism>
<name>J9D2K6_9ZZZZ</name>
<gene>
    <name evidence="1" type="ORF">EVA_05034</name>
</gene>
<comment type="caution">
    <text evidence="1">The sequence shown here is derived from an EMBL/GenBank/DDBJ whole genome shotgun (WGS) entry which is preliminary data.</text>
</comment>
<dbReference type="EMBL" id="AMCI01001039">
    <property type="protein sequence ID" value="EJX06856.1"/>
    <property type="molecule type" value="Genomic_DNA"/>
</dbReference>
<dbReference type="AlphaFoldDB" id="J9D2K6"/>
<accession>J9D2K6</accession>
<reference evidence="1" key="1">
    <citation type="journal article" date="2012" name="PLoS ONE">
        <title>Gene sets for utilization of primary and secondary nutrition supplies in the distal gut of endangered iberian lynx.</title>
        <authorList>
            <person name="Alcaide M."/>
            <person name="Messina E."/>
            <person name="Richter M."/>
            <person name="Bargiela R."/>
            <person name="Peplies J."/>
            <person name="Huws S.A."/>
            <person name="Newbold C.J."/>
            <person name="Golyshin P.N."/>
            <person name="Simon M.A."/>
            <person name="Lopez G."/>
            <person name="Yakimov M.M."/>
            <person name="Ferrer M."/>
        </authorList>
    </citation>
    <scope>NUCLEOTIDE SEQUENCE</scope>
</reference>
<protein>
    <submittedName>
        <fullName evidence="1">Uncharacterized protein</fullName>
    </submittedName>
</protein>
<proteinExistence type="predicted"/>
<sequence>MDQSESVQVFVSCKPSSCHQVWRFCTGIDFLCVGVSSASPCIEAVFLDDVSFVVCHLQDTSQIVSVQEADIGFSFFFDEDCRGFIIVSSYIEPFLRSAAVAMRFIVSSEVIPCVYGLSLFVHFHPYPVEQSIVGEFCPSVSFLYPCGPVCGSISHLQSAVYAGFLFRRVSRNGIGSVWVGIYHFSCIPFPYDVSVGCVFHLFPGIEDQSLQSIVFK</sequence>
<evidence type="ECO:0000313" key="1">
    <source>
        <dbReference type="EMBL" id="EJX06856.1"/>
    </source>
</evidence>